<dbReference type="RefSeq" id="WP_073137049.1">
    <property type="nucleotide sequence ID" value="NZ_FQWQ01000002.1"/>
</dbReference>
<dbReference type="Pfam" id="PF02333">
    <property type="entry name" value="Phytase"/>
    <property type="match status" value="1"/>
</dbReference>
<reference evidence="2 3" key="1">
    <citation type="submission" date="2016-11" db="EMBL/GenBank/DDBJ databases">
        <authorList>
            <person name="Jaros S."/>
            <person name="Januszkiewicz K."/>
            <person name="Wedrychowicz H."/>
        </authorList>
    </citation>
    <scope>NUCLEOTIDE SEQUENCE [LARGE SCALE GENOMIC DNA]</scope>
    <source>
        <strain evidence="2 3">DSM 24574</strain>
    </source>
</reference>
<organism evidence="2 3">
    <name type="scientific">Chryseolinea serpens</name>
    <dbReference type="NCBI Taxonomy" id="947013"/>
    <lineage>
        <taxon>Bacteria</taxon>
        <taxon>Pseudomonadati</taxon>
        <taxon>Bacteroidota</taxon>
        <taxon>Cytophagia</taxon>
        <taxon>Cytophagales</taxon>
        <taxon>Fulvivirgaceae</taxon>
        <taxon>Chryseolinea</taxon>
    </lineage>
</organism>
<accession>A0A1M5SEH0</accession>
<dbReference type="STRING" id="947013.SAMN04488109_3866"/>
<dbReference type="InterPro" id="IPR011042">
    <property type="entry name" value="6-blade_b-propeller_TolB-like"/>
</dbReference>
<dbReference type="Proteomes" id="UP000184212">
    <property type="component" value="Unassembled WGS sequence"/>
</dbReference>
<dbReference type="AlphaFoldDB" id="A0A1M5SEH0"/>
<name>A0A1M5SEH0_9BACT</name>
<dbReference type="SUPFAM" id="SSF50956">
    <property type="entry name" value="Thermostable phytase (3-phytase)"/>
    <property type="match status" value="1"/>
</dbReference>
<evidence type="ECO:0000313" key="3">
    <source>
        <dbReference type="Proteomes" id="UP000184212"/>
    </source>
</evidence>
<evidence type="ECO:0000313" key="2">
    <source>
        <dbReference type="EMBL" id="SHH36313.1"/>
    </source>
</evidence>
<dbReference type="PROSITE" id="PS51662">
    <property type="entry name" value="BP_PHYTASE"/>
    <property type="match status" value="1"/>
</dbReference>
<protein>
    <submittedName>
        <fullName evidence="2">3-phytase</fullName>
    </submittedName>
</protein>
<feature type="domain" description="BPP" evidence="1">
    <location>
        <begin position="29"/>
        <end position="360"/>
    </location>
</feature>
<dbReference type="InterPro" id="IPR003431">
    <property type="entry name" value="B-propeller_Phytase"/>
</dbReference>
<proteinExistence type="predicted"/>
<keyword evidence="3" id="KW-1185">Reference proteome</keyword>
<dbReference type="OrthoDB" id="8696437at2"/>
<sequence length="372" mass="40883">MIKNIFPLAVLAFVSAQCSQTRSAEIVNTTKDSTAVAIVKPVVVTEPVQFDTDDPAIWINSADTARSLIVGTNKDDNGSLYVFDLAGKILSEKTVPLKRPNNVDIEYGLSLKNQQTDIAVVTERLTYKLRIFSLPDVKPVDHGGIEVFEGETGEGFRELMGIALYKNQADGKIYAIVGRKNGPHEGGYLWQYQLEDNGRGQVKATLVRKFGKYSGKKEIESIAVDDELGYVYYSDEGVGVHKYYADPARGDEELALFATTHFAADHEGISIYKINDGTGYILVSDQGANHFNVYPREGSAKGPHDHPLIKIIPTSTLESDGSEVTSVSFPGKFKSGLFVGMSTDKTFQLYRWEDLAGKDLAIARNGIRSVKK</sequence>
<gene>
    <name evidence="2" type="ORF">SAMN04488109_3866</name>
</gene>
<dbReference type="EMBL" id="FQWQ01000002">
    <property type="protein sequence ID" value="SHH36313.1"/>
    <property type="molecule type" value="Genomic_DNA"/>
</dbReference>
<dbReference type="Gene3D" id="2.120.10.30">
    <property type="entry name" value="TolB, C-terminal domain"/>
    <property type="match status" value="1"/>
</dbReference>
<dbReference type="GO" id="GO:0016158">
    <property type="term" value="F:inositol hexakisphosphate 3-phosphatase activity"/>
    <property type="evidence" value="ECO:0007669"/>
    <property type="project" value="InterPro"/>
</dbReference>
<evidence type="ECO:0000259" key="1">
    <source>
        <dbReference type="PROSITE" id="PS51662"/>
    </source>
</evidence>